<dbReference type="Pfam" id="PF00106">
    <property type="entry name" value="adh_short"/>
    <property type="match status" value="1"/>
</dbReference>
<organism evidence="4 5">
    <name type="scientific">Crucibulum laeve</name>
    <dbReference type="NCBI Taxonomy" id="68775"/>
    <lineage>
        <taxon>Eukaryota</taxon>
        <taxon>Fungi</taxon>
        <taxon>Dikarya</taxon>
        <taxon>Basidiomycota</taxon>
        <taxon>Agaricomycotina</taxon>
        <taxon>Agaricomycetes</taxon>
        <taxon>Agaricomycetidae</taxon>
        <taxon>Agaricales</taxon>
        <taxon>Agaricineae</taxon>
        <taxon>Nidulariaceae</taxon>
        <taxon>Crucibulum</taxon>
    </lineage>
</organism>
<dbReference type="InterPro" id="IPR036291">
    <property type="entry name" value="NAD(P)-bd_dom_sf"/>
</dbReference>
<dbReference type="OrthoDB" id="191139at2759"/>
<dbReference type="InterPro" id="IPR002347">
    <property type="entry name" value="SDR_fam"/>
</dbReference>
<keyword evidence="5" id="KW-1185">Reference proteome</keyword>
<evidence type="ECO:0000313" key="4">
    <source>
        <dbReference type="EMBL" id="TFK40852.1"/>
    </source>
</evidence>
<keyword evidence="2" id="KW-0521">NADP</keyword>
<dbReference type="PANTHER" id="PTHR24320:SF236">
    <property type="entry name" value="SHORT-CHAIN DEHYDROGENASE-RELATED"/>
    <property type="match status" value="1"/>
</dbReference>
<evidence type="ECO:0000313" key="5">
    <source>
        <dbReference type="Proteomes" id="UP000308652"/>
    </source>
</evidence>
<evidence type="ECO:0000256" key="2">
    <source>
        <dbReference type="ARBA" id="ARBA00022857"/>
    </source>
</evidence>
<evidence type="ECO:0000256" key="1">
    <source>
        <dbReference type="ARBA" id="ARBA00006484"/>
    </source>
</evidence>
<proteinExistence type="inferred from homology"/>
<dbReference type="STRING" id="68775.A0A5C3M685"/>
<dbReference type="GO" id="GO:0016491">
    <property type="term" value="F:oxidoreductase activity"/>
    <property type="evidence" value="ECO:0007669"/>
    <property type="project" value="UniProtKB-KW"/>
</dbReference>
<accession>A0A5C3M685</accession>
<sequence length="312" mass="34101">MGATLSLMGQVFPPASKFSVNDIPDLTGRVIIVTGANTGLGKETAKALLVHNAKVYIAARSKDKAEQAIQDLKQETGKQAHFLKLDLADLKSVKAAAEEFHSKETQLHILFNNGGVMVPPVKDVTAQGYDLQFGTNVLGHFYFTKLLLPTLLATAKTSPDGTARVVSTASSAEVFLSTIDFNSLKDGPARRNKYSSTLYAQSKFGNVVLSNELARRYGSEGLVSTAINPGNLQSDLQRHLSFFEWLFIRPILYPTPFGALNQLYAGTTAPGKEVNGKYVVPWARVIETSAPTKDPKIGQELWKWMEEQVENV</sequence>
<dbReference type="Proteomes" id="UP000308652">
    <property type="component" value="Unassembled WGS sequence"/>
</dbReference>
<gene>
    <name evidence="4" type="ORF">BDQ12DRAFT_680148</name>
</gene>
<dbReference type="PRINTS" id="PR00081">
    <property type="entry name" value="GDHRDH"/>
</dbReference>
<dbReference type="PANTHER" id="PTHR24320">
    <property type="entry name" value="RETINOL DEHYDROGENASE"/>
    <property type="match status" value="1"/>
</dbReference>
<dbReference type="EMBL" id="ML213596">
    <property type="protein sequence ID" value="TFK40852.1"/>
    <property type="molecule type" value="Genomic_DNA"/>
</dbReference>
<comment type="similarity">
    <text evidence="1">Belongs to the short-chain dehydrogenases/reductases (SDR) family.</text>
</comment>
<keyword evidence="3" id="KW-0560">Oxidoreductase</keyword>
<dbReference type="SUPFAM" id="SSF51735">
    <property type="entry name" value="NAD(P)-binding Rossmann-fold domains"/>
    <property type="match status" value="1"/>
</dbReference>
<name>A0A5C3M685_9AGAR</name>
<evidence type="ECO:0000256" key="3">
    <source>
        <dbReference type="ARBA" id="ARBA00023002"/>
    </source>
</evidence>
<dbReference type="Gene3D" id="3.40.50.720">
    <property type="entry name" value="NAD(P)-binding Rossmann-like Domain"/>
    <property type="match status" value="1"/>
</dbReference>
<protein>
    <submittedName>
        <fullName evidence="4">NAD(P)-binding protein</fullName>
    </submittedName>
</protein>
<reference evidence="4 5" key="1">
    <citation type="journal article" date="2019" name="Nat. Ecol. Evol.">
        <title>Megaphylogeny resolves global patterns of mushroom evolution.</title>
        <authorList>
            <person name="Varga T."/>
            <person name="Krizsan K."/>
            <person name="Foldi C."/>
            <person name="Dima B."/>
            <person name="Sanchez-Garcia M."/>
            <person name="Sanchez-Ramirez S."/>
            <person name="Szollosi G.J."/>
            <person name="Szarkandi J.G."/>
            <person name="Papp V."/>
            <person name="Albert L."/>
            <person name="Andreopoulos W."/>
            <person name="Angelini C."/>
            <person name="Antonin V."/>
            <person name="Barry K.W."/>
            <person name="Bougher N.L."/>
            <person name="Buchanan P."/>
            <person name="Buyck B."/>
            <person name="Bense V."/>
            <person name="Catcheside P."/>
            <person name="Chovatia M."/>
            <person name="Cooper J."/>
            <person name="Damon W."/>
            <person name="Desjardin D."/>
            <person name="Finy P."/>
            <person name="Geml J."/>
            <person name="Haridas S."/>
            <person name="Hughes K."/>
            <person name="Justo A."/>
            <person name="Karasinski D."/>
            <person name="Kautmanova I."/>
            <person name="Kiss B."/>
            <person name="Kocsube S."/>
            <person name="Kotiranta H."/>
            <person name="LaButti K.M."/>
            <person name="Lechner B.E."/>
            <person name="Liimatainen K."/>
            <person name="Lipzen A."/>
            <person name="Lukacs Z."/>
            <person name="Mihaltcheva S."/>
            <person name="Morgado L.N."/>
            <person name="Niskanen T."/>
            <person name="Noordeloos M.E."/>
            <person name="Ohm R.A."/>
            <person name="Ortiz-Santana B."/>
            <person name="Ovrebo C."/>
            <person name="Racz N."/>
            <person name="Riley R."/>
            <person name="Savchenko A."/>
            <person name="Shiryaev A."/>
            <person name="Soop K."/>
            <person name="Spirin V."/>
            <person name="Szebenyi C."/>
            <person name="Tomsovsky M."/>
            <person name="Tulloss R.E."/>
            <person name="Uehling J."/>
            <person name="Grigoriev I.V."/>
            <person name="Vagvolgyi C."/>
            <person name="Papp T."/>
            <person name="Martin F.M."/>
            <person name="Miettinen O."/>
            <person name="Hibbett D.S."/>
            <person name="Nagy L.G."/>
        </authorList>
    </citation>
    <scope>NUCLEOTIDE SEQUENCE [LARGE SCALE GENOMIC DNA]</scope>
    <source>
        <strain evidence="4 5">CBS 166.37</strain>
    </source>
</reference>
<dbReference type="AlphaFoldDB" id="A0A5C3M685"/>